<dbReference type="InterPro" id="IPR012495">
    <property type="entry name" value="TadE-like_dom"/>
</dbReference>
<dbReference type="EMBL" id="FNOK01000018">
    <property type="protein sequence ID" value="SDY01215.1"/>
    <property type="molecule type" value="Genomic_DNA"/>
</dbReference>
<proteinExistence type="predicted"/>
<gene>
    <name evidence="2" type="ORF">SAMN05216215_1018133</name>
</gene>
<name>A0A1H3GDV0_9PSEU</name>
<dbReference type="STRING" id="418495.SAMN05216215_1018133"/>
<dbReference type="AlphaFoldDB" id="A0A1H3GDV0"/>
<dbReference type="Pfam" id="PF07811">
    <property type="entry name" value="TadE"/>
    <property type="match status" value="1"/>
</dbReference>
<protein>
    <submittedName>
        <fullName evidence="2">TadE-like protein</fullName>
    </submittedName>
</protein>
<dbReference type="RefSeq" id="WP_177226592.1">
    <property type="nucleotide sequence ID" value="NZ_FNOK01000018.1"/>
</dbReference>
<evidence type="ECO:0000313" key="2">
    <source>
        <dbReference type="EMBL" id="SDY01215.1"/>
    </source>
</evidence>
<accession>A0A1H3GDV0</accession>
<sequence>MAVELAVLAPLALVLLVTVLQAGVWWHTRTLCLSAAQQGVQAARTVTGTARDARIAATDFLTRAGGLVGDPVVSAEADDRQARVRVTATAPLILPIPGLDRIEQEAHAAKERFTTPGQQP</sequence>
<dbReference type="Proteomes" id="UP000199529">
    <property type="component" value="Unassembled WGS sequence"/>
</dbReference>
<keyword evidence="3" id="KW-1185">Reference proteome</keyword>
<evidence type="ECO:0000259" key="1">
    <source>
        <dbReference type="Pfam" id="PF07811"/>
    </source>
</evidence>
<evidence type="ECO:0000313" key="3">
    <source>
        <dbReference type="Proteomes" id="UP000199529"/>
    </source>
</evidence>
<feature type="domain" description="TadE-like" evidence="1">
    <location>
        <begin position="2"/>
        <end position="40"/>
    </location>
</feature>
<reference evidence="3" key="1">
    <citation type="submission" date="2016-10" db="EMBL/GenBank/DDBJ databases">
        <authorList>
            <person name="Varghese N."/>
            <person name="Submissions S."/>
        </authorList>
    </citation>
    <scope>NUCLEOTIDE SEQUENCE [LARGE SCALE GENOMIC DNA]</scope>
    <source>
        <strain evidence="3">CGMCC 4.3530</strain>
    </source>
</reference>
<organism evidence="2 3">
    <name type="scientific">Saccharopolyspora shandongensis</name>
    <dbReference type="NCBI Taxonomy" id="418495"/>
    <lineage>
        <taxon>Bacteria</taxon>
        <taxon>Bacillati</taxon>
        <taxon>Actinomycetota</taxon>
        <taxon>Actinomycetes</taxon>
        <taxon>Pseudonocardiales</taxon>
        <taxon>Pseudonocardiaceae</taxon>
        <taxon>Saccharopolyspora</taxon>
    </lineage>
</organism>